<evidence type="ECO:0000256" key="11">
    <source>
        <dbReference type="ARBA" id="ARBA00045104"/>
    </source>
</evidence>
<protein>
    <recommendedName>
        <fullName evidence="12">Alpha-1,3/1,6-mannosyltransferase ALG2</fullName>
        <ecNumber evidence="12">2.4.1.132</ecNumber>
        <ecNumber evidence="12">2.4.1.257</ecNumber>
    </recommendedName>
    <alternativeName>
        <fullName evidence="12">GDP-Man:Man(1)GlcNAc(2)-PP-Dol alpha-1,3-mannosyltransferase</fullName>
    </alternativeName>
</protein>
<keyword evidence="9 12" id="KW-0472">Membrane</keyword>
<feature type="transmembrane region" description="Helical" evidence="12">
    <location>
        <begin position="65"/>
        <end position="84"/>
    </location>
</feature>
<comment type="subcellular location">
    <subcellularLocation>
        <location evidence="2 12">Endoplasmic reticulum membrane</location>
    </subcellularLocation>
</comment>
<dbReference type="Pfam" id="PF00534">
    <property type="entry name" value="Glycos_transf_1"/>
    <property type="match status" value="1"/>
</dbReference>
<dbReference type="UniPathway" id="UPA00378"/>
<dbReference type="SUPFAM" id="SSF53756">
    <property type="entry name" value="UDP-Glycosyltransferase/glycogen phosphorylase"/>
    <property type="match status" value="1"/>
</dbReference>
<dbReference type="Gene3D" id="3.40.50.2000">
    <property type="entry name" value="Glycogen Phosphorylase B"/>
    <property type="match status" value="2"/>
</dbReference>
<evidence type="ECO:0000256" key="4">
    <source>
        <dbReference type="ARBA" id="ARBA00022676"/>
    </source>
</evidence>
<dbReference type="PANTHER" id="PTHR45918:SF1">
    <property type="entry name" value="ALPHA-1,3_1,6-MANNOSYLTRANSFERASE ALG2"/>
    <property type="match status" value="1"/>
</dbReference>
<dbReference type="AlphaFoldDB" id="A0A6A7C2R8"/>
<dbReference type="InterPro" id="IPR001296">
    <property type="entry name" value="Glyco_trans_1"/>
</dbReference>
<keyword evidence="6 12" id="KW-0812">Transmembrane</keyword>
<evidence type="ECO:0000256" key="7">
    <source>
        <dbReference type="ARBA" id="ARBA00022824"/>
    </source>
</evidence>
<dbReference type="EC" id="2.4.1.132" evidence="12"/>
<comment type="catalytic activity">
    <reaction evidence="11 12">
        <text>an alpha-D-Man-(1-&gt;3)-beta-D-Man-(1-&gt;4)-beta-D-GlcNAc-(1-&gt;4)-alpha-D-GlcNAc-diphospho-di-trans,poly-cis-dolichol + GDP-alpha-D-mannose = an alpha-D-Man-(1-&gt;3)-[alpha-D-Man-(1-&gt;6)]-beta-D-Man-(1-&gt;4)-beta-D-GlcNAc-(1-&gt;4)-alpha-D-GlcNAc-diphospho-di-trans,poly-cis-dolichol + GDP + H(+)</text>
        <dbReference type="Rhea" id="RHEA:29519"/>
        <dbReference type="Rhea" id="RHEA-COMP:19513"/>
        <dbReference type="Rhea" id="RHEA-COMP:19515"/>
        <dbReference type="ChEBI" id="CHEBI:15378"/>
        <dbReference type="ChEBI" id="CHEBI:57527"/>
        <dbReference type="ChEBI" id="CHEBI:58189"/>
        <dbReference type="ChEBI" id="CHEBI:132510"/>
        <dbReference type="ChEBI" id="CHEBI:132511"/>
        <dbReference type="EC" id="2.4.1.257"/>
    </reaction>
    <physiologicalReaction direction="left-to-right" evidence="11 12">
        <dbReference type="Rhea" id="RHEA:29520"/>
    </physiologicalReaction>
</comment>
<gene>
    <name evidence="15" type="ORF">K470DRAFT_281764</name>
</gene>
<evidence type="ECO:0000256" key="2">
    <source>
        <dbReference type="ARBA" id="ARBA00004586"/>
    </source>
</evidence>
<reference evidence="15" key="1">
    <citation type="journal article" date="2020" name="Stud. Mycol.">
        <title>101 Dothideomycetes genomes: a test case for predicting lifestyles and emergence of pathogens.</title>
        <authorList>
            <person name="Haridas S."/>
            <person name="Albert R."/>
            <person name="Binder M."/>
            <person name="Bloem J."/>
            <person name="Labutti K."/>
            <person name="Salamov A."/>
            <person name="Andreopoulos B."/>
            <person name="Baker S."/>
            <person name="Barry K."/>
            <person name="Bills G."/>
            <person name="Bluhm B."/>
            <person name="Cannon C."/>
            <person name="Castanera R."/>
            <person name="Culley D."/>
            <person name="Daum C."/>
            <person name="Ezra D."/>
            <person name="Gonzalez J."/>
            <person name="Henrissat B."/>
            <person name="Kuo A."/>
            <person name="Liang C."/>
            <person name="Lipzen A."/>
            <person name="Lutzoni F."/>
            <person name="Magnuson J."/>
            <person name="Mondo S."/>
            <person name="Nolan M."/>
            <person name="Ohm R."/>
            <person name="Pangilinan J."/>
            <person name="Park H.-J."/>
            <person name="Ramirez L."/>
            <person name="Alfaro M."/>
            <person name="Sun H."/>
            <person name="Tritt A."/>
            <person name="Yoshinaga Y."/>
            <person name="Zwiers L.-H."/>
            <person name="Turgeon B."/>
            <person name="Goodwin S."/>
            <person name="Spatafora J."/>
            <person name="Crous P."/>
            <person name="Grigoriev I."/>
        </authorList>
    </citation>
    <scope>NUCLEOTIDE SEQUENCE</scope>
    <source>
        <strain evidence="15">CBS 480.64</strain>
    </source>
</reference>
<comment type="function">
    <text evidence="1 12">Mannosylates Man(2)GlcNAc(2)-dolichol diphosphate and Man(1)GlcNAc(2)-dolichol diphosphate to form Man(3)GlcNAc(2)-dolichol diphosphate.</text>
</comment>
<sequence length="456" mass="50538">MTRKSVVFIHPDLGIGGAERLVIDAAVGLQSDGHKVTIFTSHCDKSHCFQEAKDGTLDVRVRGNVVLPFSGAFSILFAILRQLILTIRTCILSNEMSSLNPDVLIVDQLSACIPLFRWALPKTKVIFYGHFPDLLLAKKGQGLVKYAKQLYRLPFDALEEWSSSTADVIVVNSKFTRSVFKSTFKRMRQMNLKVIYPGVDTDYAKDSAGPIWPNKKTLLSINRFEGKKNLGLAIKAFAGLDADRSRAQLVLAGGFDPRNAENHTTHKALQSLADSLKLQHETVSGEEAAALAQRDVDVLFLLSVPDELKRRLLGEASLLIYTPENEHFGIVPLEAMLAEVPVLATNTGGPLETIYDGRNGWLRSPNRIDQWTEVMRKPLIPSSAATLQQMGIRGRERVVDEFSRTKMVARFDEVIQALCASNSPRPIIVPAWMAYVTLAVLFAVTAAAIWNMVLHT</sequence>
<dbReference type="Pfam" id="PF13439">
    <property type="entry name" value="Glyco_transf_4"/>
    <property type="match status" value="1"/>
</dbReference>
<dbReference type="InterPro" id="IPR027054">
    <property type="entry name" value="ALG2"/>
</dbReference>
<evidence type="ECO:0000256" key="10">
    <source>
        <dbReference type="ARBA" id="ARBA00045103"/>
    </source>
</evidence>
<comment type="pathway">
    <text evidence="3 12">Protein modification; protein glycosylation.</text>
</comment>
<keyword evidence="8 12" id="KW-1133">Transmembrane helix</keyword>
<proteinExistence type="inferred from homology"/>
<evidence type="ECO:0000256" key="8">
    <source>
        <dbReference type="ARBA" id="ARBA00022989"/>
    </source>
</evidence>
<comment type="catalytic activity">
    <reaction evidence="10 12">
        <text>a beta-D-Man-(1-&gt;4)-beta-D-GlcNAc-(1-&gt;4)-alpha-D-GlcNAc-diphospho-di-trans,poly-cis-dolichol + GDP-alpha-D-mannose = an alpha-D-Man-(1-&gt;3)-beta-D-Man-(1-&gt;4)-beta-D-GlcNAc-(1-&gt;4)-alpha-D-GlcNAc-diphospho-di-trans,poly-cis-dolichol + GDP + H(+)</text>
        <dbReference type="Rhea" id="RHEA:29515"/>
        <dbReference type="Rhea" id="RHEA-COMP:19511"/>
        <dbReference type="Rhea" id="RHEA-COMP:19513"/>
        <dbReference type="ChEBI" id="CHEBI:15378"/>
        <dbReference type="ChEBI" id="CHEBI:57527"/>
        <dbReference type="ChEBI" id="CHEBI:58189"/>
        <dbReference type="ChEBI" id="CHEBI:58472"/>
        <dbReference type="ChEBI" id="CHEBI:132510"/>
        <dbReference type="EC" id="2.4.1.132"/>
    </reaction>
    <physiologicalReaction direction="left-to-right" evidence="10 12">
        <dbReference type="Rhea" id="RHEA:29516"/>
    </physiologicalReaction>
</comment>
<accession>A0A6A7C2R8</accession>
<dbReference type="GO" id="GO:0004378">
    <property type="term" value="F:GDP-Man:Man(1)GlcNAc(2)-PP-Dol alpha-1,3-mannosyltransferase activity"/>
    <property type="evidence" value="ECO:0007669"/>
    <property type="project" value="UniProtKB-UniRule"/>
</dbReference>
<evidence type="ECO:0000256" key="1">
    <source>
        <dbReference type="ARBA" id="ARBA00003142"/>
    </source>
</evidence>
<evidence type="ECO:0000256" key="12">
    <source>
        <dbReference type="RuleBase" id="RU367136"/>
    </source>
</evidence>
<keyword evidence="5 12" id="KW-0808">Transferase</keyword>
<feature type="domain" description="Glycosyltransferase subfamily 4-like N-terminal" evidence="14">
    <location>
        <begin position="15"/>
        <end position="202"/>
    </location>
</feature>
<dbReference type="GO" id="GO:0005789">
    <property type="term" value="C:endoplasmic reticulum membrane"/>
    <property type="evidence" value="ECO:0007669"/>
    <property type="project" value="UniProtKB-SubCell"/>
</dbReference>
<evidence type="ECO:0000256" key="9">
    <source>
        <dbReference type="ARBA" id="ARBA00023136"/>
    </source>
</evidence>
<dbReference type="GO" id="GO:0102704">
    <property type="term" value="F:GDP-Man:Man(2)GlcNAc(2)-PP-Dol alpha-1,6-mannosyltransferase activity"/>
    <property type="evidence" value="ECO:0007669"/>
    <property type="project" value="UniProtKB-UniRule"/>
</dbReference>
<evidence type="ECO:0000256" key="6">
    <source>
        <dbReference type="ARBA" id="ARBA00022692"/>
    </source>
</evidence>
<evidence type="ECO:0000256" key="3">
    <source>
        <dbReference type="ARBA" id="ARBA00004922"/>
    </source>
</evidence>
<dbReference type="PANTHER" id="PTHR45918">
    <property type="entry name" value="ALPHA-1,3/1,6-MANNOSYLTRANSFERASE ALG2"/>
    <property type="match status" value="1"/>
</dbReference>
<keyword evidence="7 12" id="KW-0256">Endoplasmic reticulum</keyword>
<evidence type="ECO:0000259" key="14">
    <source>
        <dbReference type="Pfam" id="PF13439"/>
    </source>
</evidence>
<organism evidence="15 16">
    <name type="scientific">Piedraia hortae CBS 480.64</name>
    <dbReference type="NCBI Taxonomy" id="1314780"/>
    <lineage>
        <taxon>Eukaryota</taxon>
        <taxon>Fungi</taxon>
        <taxon>Dikarya</taxon>
        <taxon>Ascomycota</taxon>
        <taxon>Pezizomycotina</taxon>
        <taxon>Dothideomycetes</taxon>
        <taxon>Dothideomycetidae</taxon>
        <taxon>Capnodiales</taxon>
        <taxon>Piedraiaceae</taxon>
        <taxon>Piedraia</taxon>
    </lineage>
</organism>
<dbReference type="EC" id="2.4.1.257" evidence="12"/>
<evidence type="ECO:0000313" key="15">
    <source>
        <dbReference type="EMBL" id="KAF2860998.1"/>
    </source>
</evidence>
<dbReference type="InterPro" id="IPR028098">
    <property type="entry name" value="Glyco_trans_4-like_N"/>
</dbReference>
<dbReference type="EMBL" id="MU005976">
    <property type="protein sequence ID" value="KAF2860998.1"/>
    <property type="molecule type" value="Genomic_DNA"/>
</dbReference>
<evidence type="ECO:0000259" key="13">
    <source>
        <dbReference type="Pfam" id="PF00534"/>
    </source>
</evidence>
<keyword evidence="4 12" id="KW-0328">Glycosyltransferase</keyword>
<dbReference type="OrthoDB" id="448893at2759"/>
<evidence type="ECO:0000256" key="5">
    <source>
        <dbReference type="ARBA" id="ARBA00022679"/>
    </source>
</evidence>
<keyword evidence="16" id="KW-1185">Reference proteome</keyword>
<dbReference type="Proteomes" id="UP000799421">
    <property type="component" value="Unassembled WGS sequence"/>
</dbReference>
<feature type="domain" description="Glycosyl transferase family 1" evidence="13">
    <location>
        <begin position="213"/>
        <end position="379"/>
    </location>
</feature>
<feature type="transmembrane region" description="Helical" evidence="12">
    <location>
        <begin position="432"/>
        <end position="454"/>
    </location>
</feature>
<name>A0A6A7C2R8_9PEZI</name>
<evidence type="ECO:0000313" key="16">
    <source>
        <dbReference type="Proteomes" id="UP000799421"/>
    </source>
</evidence>
<comment type="similarity">
    <text evidence="12">Belongs to the glycosyltransferase group 1 family.</text>
</comment>